<sequence>MKLRLPADLKVMLKERAAANHRKMNGELVAILERALTSQQGGA</sequence>
<dbReference type="Gene3D" id="1.10.1220.10">
    <property type="entry name" value="Met repressor-like"/>
    <property type="match status" value="1"/>
</dbReference>
<keyword evidence="3" id="KW-1185">Reference proteome</keyword>
<evidence type="ECO:0000259" key="1">
    <source>
        <dbReference type="Pfam" id="PF03869"/>
    </source>
</evidence>
<comment type="caution">
    <text evidence="2">The sequence shown here is derived from an EMBL/GenBank/DDBJ whole genome shotgun (WGS) entry which is preliminary data.</text>
</comment>
<proteinExistence type="predicted"/>
<organism evidence="2 3">
    <name type="scientific">Sphingosinicella soli</name>
    <dbReference type="NCBI Taxonomy" id="333708"/>
    <lineage>
        <taxon>Bacteria</taxon>
        <taxon>Pseudomonadati</taxon>
        <taxon>Pseudomonadota</taxon>
        <taxon>Alphaproteobacteria</taxon>
        <taxon>Sphingomonadales</taxon>
        <taxon>Sphingosinicellaceae</taxon>
        <taxon>Sphingosinicella</taxon>
    </lineage>
</organism>
<dbReference type="RefSeq" id="WP_184071697.1">
    <property type="nucleotide sequence ID" value="NZ_JACHNZ010000057.1"/>
</dbReference>
<dbReference type="SUPFAM" id="SSF47598">
    <property type="entry name" value="Ribbon-helix-helix"/>
    <property type="match status" value="1"/>
</dbReference>
<dbReference type="Pfam" id="PF03869">
    <property type="entry name" value="Arc"/>
    <property type="match status" value="1"/>
</dbReference>
<evidence type="ECO:0000313" key="3">
    <source>
        <dbReference type="Proteomes" id="UP000566324"/>
    </source>
</evidence>
<dbReference type="Proteomes" id="UP000566324">
    <property type="component" value="Unassembled WGS sequence"/>
</dbReference>
<name>A0A7W7F8L9_9SPHN</name>
<accession>A0A7W7F8L9</accession>
<gene>
    <name evidence="2" type="ORF">GGQ98_003439</name>
</gene>
<feature type="domain" description="Arc-like DNA binding" evidence="1">
    <location>
        <begin position="3"/>
        <end position="37"/>
    </location>
</feature>
<dbReference type="InterPro" id="IPR005569">
    <property type="entry name" value="Arc_DNA-bd_dom"/>
</dbReference>
<dbReference type="EMBL" id="JACHNZ010000057">
    <property type="protein sequence ID" value="MBB4633787.1"/>
    <property type="molecule type" value="Genomic_DNA"/>
</dbReference>
<reference evidence="2 3" key="1">
    <citation type="submission" date="2020-08" db="EMBL/GenBank/DDBJ databases">
        <title>Genomic Encyclopedia of Type Strains, Phase IV (KMG-IV): sequencing the most valuable type-strain genomes for metagenomic binning, comparative biology and taxonomic classification.</title>
        <authorList>
            <person name="Goeker M."/>
        </authorList>
    </citation>
    <scope>NUCLEOTIDE SEQUENCE [LARGE SCALE GENOMIC DNA]</scope>
    <source>
        <strain evidence="2 3">DSM 17328</strain>
    </source>
</reference>
<dbReference type="InterPro" id="IPR010985">
    <property type="entry name" value="Ribbon_hlx_hlx"/>
</dbReference>
<dbReference type="GO" id="GO:0003677">
    <property type="term" value="F:DNA binding"/>
    <property type="evidence" value="ECO:0007669"/>
    <property type="project" value="InterPro"/>
</dbReference>
<dbReference type="AlphaFoldDB" id="A0A7W7F8L9"/>
<evidence type="ECO:0000313" key="2">
    <source>
        <dbReference type="EMBL" id="MBB4633787.1"/>
    </source>
</evidence>
<dbReference type="GO" id="GO:0006355">
    <property type="term" value="P:regulation of DNA-templated transcription"/>
    <property type="evidence" value="ECO:0007669"/>
    <property type="project" value="InterPro"/>
</dbReference>
<protein>
    <submittedName>
        <fullName evidence="2">Plasmid stability protein</fullName>
    </submittedName>
</protein>
<dbReference type="InterPro" id="IPR013321">
    <property type="entry name" value="Arc_rbn_hlx_hlx"/>
</dbReference>